<evidence type="ECO:0000256" key="14">
    <source>
        <dbReference type="ARBA" id="ARBA00023170"/>
    </source>
</evidence>
<keyword evidence="3" id="KW-1003">Cell membrane</keyword>
<feature type="domain" description="ALK/LTK-like glycine-rich" evidence="17">
    <location>
        <begin position="342"/>
        <end position="573"/>
    </location>
</feature>
<dbReference type="AlphaFoldDB" id="S9S9W8"/>
<feature type="region of interest" description="Disordered" evidence="16">
    <location>
        <begin position="436"/>
        <end position="490"/>
    </location>
</feature>
<feature type="compositionally biased region" description="Gly residues" evidence="16">
    <location>
        <begin position="449"/>
        <end position="458"/>
    </location>
</feature>
<keyword evidence="10" id="KW-1133">Transmembrane helix</keyword>
<keyword evidence="8" id="KW-0418">Kinase</keyword>
<evidence type="ECO:0000256" key="11">
    <source>
        <dbReference type="ARBA" id="ARBA00023136"/>
    </source>
</evidence>
<evidence type="ECO:0000256" key="7">
    <source>
        <dbReference type="ARBA" id="ARBA00022741"/>
    </source>
</evidence>
<evidence type="ECO:0000256" key="5">
    <source>
        <dbReference type="ARBA" id="ARBA00022692"/>
    </source>
</evidence>
<dbReference type="PATRIC" id="fig|1316936.3.peg.982"/>
<evidence type="ECO:0000256" key="2">
    <source>
        <dbReference type="ARBA" id="ARBA00011902"/>
    </source>
</evidence>
<keyword evidence="14" id="KW-0675">Receptor</keyword>
<evidence type="ECO:0000313" key="19">
    <source>
        <dbReference type="Proteomes" id="UP000015350"/>
    </source>
</evidence>
<proteinExistence type="predicted"/>
<evidence type="ECO:0000256" key="13">
    <source>
        <dbReference type="ARBA" id="ARBA00023157"/>
    </source>
</evidence>
<evidence type="ECO:0000313" key="18">
    <source>
        <dbReference type="EMBL" id="EPY02652.1"/>
    </source>
</evidence>
<dbReference type="GO" id="GO:0004714">
    <property type="term" value="F:transmembrane receptor protein tyrosine kinase activity"/>
    <property type="evidence" value="ECO:0007669"/>
    <property type="project" value="UniProtKB-EC"/>
</dbReference>
<dbReference type="GO" id="GO:0005886">
    <property type="term" value="C:plasma membrane"/>
    <property type="evidence" value="ECO:0007669"/>
    <property type="project" value="UniProtKB-SubCell"/>
</dbReference>
<gene>
    <name evidence="18" type="ORF">K678_04889</name>
</gene>
<evidence type="ECO:0000256" key="3">
    <source>
        <dbReference type="ARBA" id="ARBA00022475"/>
    </source>
</evidence>
<keyword evidence="12" id="KW-0829">Tyrosine-protein kinase</keyword>
<keyword evidence="5" id="KW-0812">Transmembrane</keyword>
<dbReference type="EMBL" id="AQPH01000011">
    <property type="protein sequence ID" value="EPY02652.1"/>
    <property type="molecule type" value="Genomic_DNA"/>
</dbReference>
<evidence type="ECO:0000256" key="9">
    <source>
        <dbReference type="ARBA" id="ARBA00022840"/>
    </source>
</evidence>
<evidence type="ECO:0000256" key="8">
    <source>
        <dbReference type="ARBA" id="ARBA00022777"/>
    </source>
</evidence>
<sequence length="681" mass="67636">MTGHIQVGDVAPRVQYVANGSQTVFPYPFPIFTESDIEVWIGAARVAASAYFVAGAGSSEGGAVTLAAPPPPATIVTLRRRLTLRRTSDFHDDGIIRAKVVNDEFDYQTMSVQQVAEDVDRAVKRAHTSSSKADLTLPDPVPGRAIKWNAAASGLENSAIDVDQVLAQAMGGAAEAVASAASASVSAMTATARAADATSAASTATAAADRAVALVGFTLDSDPTLAANSDSRIATQKAVRAYAESAAGQATNAAIAAIDPLKAQIALANLRQLLTSSVASGALVQGYQWELATNEWSASTGQTLVTASPNYYTNAVYVRRTFAYTGAVQSETVPAGAIAATVKLWGAGGGATTQASPYNDYGGAGGFTTATIPVTPGQTLAIIVGQGGWNNTSSTFGGGGGVSGTTDSGHYPGTGGGYTGLFNGSVSQANALALAGGGGGAGNKSDDGWSGGAGGGTSGEASKSSVQGGTQTQGGQSCNPGSALQGGNGTNGAGGGGGGYYGGAGGNVSYYPGGGGSGYITPGATNAAFITSPDHVSAPNTTDPAYPGGIVGAGGKYSLDTGRAGNGYAVITYTIKSDMVLTSDAIPVASAPAYASLHALYRDDSGTAVLGTDLTAEISRDGGTTWTAAAIAVLAAYDGTYALIRARAALAAQPVGTSLVARIKTLNLKAQRIAAPALYAE</sequence>
<keyword evidence="4" id="KW-0808">Transferase</keyword>
<dbReference type="EC" id="2.7.10.1" evidence="2"/>
<keyword evidence="15" id="KW-0325">Glycoprotein</keyword>
<keyword evidence="9" id="KW-0067">ATP-binding</keyword>
<keyword evidence="13" id="KW-1015">Disulfide bond</keyword>
<feature type="compositionally biased region" description="Low complexity" evidence="16">
    <location>
        <begin position="459"/>
        <end position="476"/>
    </location>
</feature>
<accession>S9S9W8</accession>
<evidence type="ECO:0000256" key="12">
    <source>
        <dbReference type="ARBA" id="ARBA00023137"/>
    </source>
</evidence>
<keyword evidence="7" id="KW-0547">Nucleotide-binding</keyword>
<comment type="subcellular location">
    <subcellularLocation>
        <location evidence="1">Cell membrane</location>
        <topology evidence="1">Single-pass type I membrane protein</topology>
    </subcellularLocation>
</comment>
<organism evidence="18 19">
    <name type="scientific">Magnetospirillum fulvum MGU-K5</name>
    <dbReference type="NCBI Taxonomy" id="1316936"/>
    <lineage>
        <taxon>Bacteria</taxon>
        <taxon>Pseudomonadati</taxon>
        <taxon>Pseudomonadota</taxon>
        <taxon>Alphaproteobacteria</taxon>
        <taxon>Rhodospirillales</taxon>
        <taxon>Rhodospirillaceae</taxon>
        <taxon>Magnetospirillum</taxon>
    </lineage>
</organism>
<keyword evidence="6" id="KW-0732">Signal</keyword>
<dbReference type="RefSeq" id="WP_021131345.1">
    <property type="nucleotide sequence ID" value="NZ_AQPH01000011.1"/>
</dbReference>
<evidence type="ECO:0000256" key="16">
    <source>
        <dbReference type="SAM" id="MobiDB-lite"/>
    </source>
</evidence>
<keyword evidence="18" id="KW-0378">Hydrolase</keyword>
<evidence type="ECO:0000256" key="10">
    <source>
        <dbReference type="ARBA" id="ARBA00022989"/>
    </source>
</evidence>
<protein>
    <recommendedName>
        <fullName evidence="2">receptor protein-tyrosine kinase</fullName>
        <ecNumber evidence="2">2.7.10.1</ecNumber>
    </recommendedName>
</protein>
<dbReference type="GO" id="GO:0016787">
    <property type="term" value="F:hydrolase activity"/>
    <property type="evidence" value="ECO:0007669"/>
    <property type="project" value="UniProtKB-KW"/>
</dbReference>
<dbReference type="Proteomes" id="UP000015350">
    <property type="component" value="Unassembled WGS sequence"/>
</dbReference>
<dbReference type="OrthoDB" id="5461292at2"/>
<evidence type="ECO:0000256" key="1">
    <source>
        <dbReference type="ARBA" id="ARBA00004251"/>
    </source>
</evidence>
<dbReference type="GO" id="GO:0005524">
    <property type="term" value="F:ATP binding"/>
    <property type="evidence" value="ECO:0007669"/>
    <property type="project" value="UniProtKB-KW"/>
</dbReference>
<evidence type="ECO:0000256" key="6">
    <source>
        <dbReference type="ARBA" id="ARBA00022729"/>
    </source>
</evidence>
<dbReference type="STRING" id="1316936.K678_04889"/>
<name>S9S9W8_MAGFU</name>
<dbReference type="eggNOG" id="COG5434">
    <property type="taxonomic scope" value="Bacteria"/>
</dbReference>
<keyword evidence="11" id="KW-0472">Membrane</keyword>
<evidence type="ECO:0000259" key="17">
    <source>
        <dbReference type="Pfam" id="PF12810"/>
    </source>
</evidence>
<reference evidence="18 19" key="1">
    <citation type="submission" date="2013-04" db="EMBL/GenBank/DDBJ databases">
        <authorList>
            <person name="Kuznetsov B."/>
            <person name="Ivanovsky R."/>
        </authorList>
    </citation>
    <scope>NUCLEOTIDE SEQUENCE [LARGE SCALE GENOMIC DNA]</scope>
    <source>
        <strain evidence="18 19">MGU-K5</strain>
    </source>
</reference>
<comment type="caution">
    <text evidence="18">The sequence shown here is derived from an EMBL/GenBank/DDBJ whole genome shotgun (WGS) entry which is preliminary data.</text>
</comment>
<dbReference type="Pfam" id="PF12810">
    <property type="entry name" value="ALK_LTK_GRD"/>
    <property type="match status" value="1"/>
</dbReference>
<dbReference type="InterPro" id="IPR055163">
    <property type="entry name" value="ALK/LTK-like_GRD"/>
</dbReference>
<evidence type="ECO:0000256" key="4">
    <source>
        <dbReference type="ARBA" id="ARBA00022679"/>
    </source>
</evidence>
<evidence type="ECO:0000256" key="15">
    <source>
        <dbReference type="ARBA" id="ARBA00023180"/>
    </source>
</evidence>